<evidence type="ECO:0000256" key="2">
    <source>
        <dbReference type="ARBA" id="ARBA00022705"/>
    </source>
</evidence>
<comment type="caution">
    <text evidence="8">The sequence shown here is derived from an EMBL/GenBank/DDBJ whole genome shotgun (WGS) entry which is preliminary data.</text>
</comment>
<evidence type="ECO:0000313" key="9">
    <source>
        <dbReference type="Proteomes" id="UP000788993"/>
    </source>
</evidence>
<reference evidence="8" key="1">
    <citation type="journal article" date="2021" name="Open Biol.">
        <title>Shared evolutionary footprints suggest mitochondrial oxidative damage underlies multiple complex I losses in fungi.</title>
        <authorList>
            <person name="Schikora-Tamarit M.A."/>
            <person name="Marcet-Houben M."/>
            <person name="Nosek J."/>
            <person name="Gabaldon T."/>
        </authorList>
    </citation>
    <scope>NUCLEOTIDE SEQUENCE</scope>
    <source>
        <strain evidence="8">NCAIM Y.01608</strain>
    </source>
</reference>
<dbReference type="GO" id="GO:0031490">
    <property type="term" value="F:chromatin DNA binding"/>
    <property type="evidence" value="ECO:0007669"/>
    <property type="project" value="TreeGrafter"/>
</dbReference>
<evidence type="ECO:0000259" key="7">
    <source>
        <dbReference type="Pfam" id="PF00808"/>
    </source>
</evidence>
<dbReference type="AlphaFoldDB" id="A0A9P8PKR7"/>
<dbReference type="EMBL" id="JAEUBD010000526">
    <property type="protein sequence ID" value="KAH3674098.1"/>
    <property type="molecule type" value="Genomic_DNA"/>
</dbReference>
<keyword evidence="2" id="KW-0235">DNA replication</keyword>
<feature type="compositionally biased region" description="Acidic residues" evidence="6">
    <location>
        <begin position="149"/>
        <end position="186"/>
    </location>
</feature>
<dbReference type="GO" id="GO:0046982">
    <property type="term" value="F:protein heterodimerization activity"/>
    <property type="evidence" value="ECO:0007669"/>
    <property type="project" value="InterPro"/>
</dbReference>
<dbReference type="Proteomes" id="UP000788993">
    <property type="component" value="Unassembled WGS sequence"/>
</dbReference>
<dbReference type="GO" id="GO:0008623">
    <property type="term" value="C:CHRAC"/>
    <property type="evidence" value="ECO:0007669"/>
    <property type="project" value="TreeGrafter"/>
</dbReference>
<proteinExistence type="predicted"/>
<feature type="compositionally biased region" description="Basic and acidic residues" evidence="6">
    <location>
        <begin position="139"/>
        <end position="148"/>
    </location>
</feature>
<organism evidence="8 9">
    <name type="scientific">Ogataea polymorpha</name>
    <dbReference type="NCBI Taxonomy" id="460523"/>
    <lineage>
        <taxon>Eukaryota</taxon>
        <taxon>Fungi</taxon>
        <taxon>Dikarya</taxon>
        <taxon>Ascomycota</taxon>
        <taxon>Saccharomycotina</taxon>
        <taxon>Pichiomycetes</taxon>
        <taxon>Pichiales</taxon>
        <taxon>Pichiaceae</taxon>
        <taxon>Ogataea</taxon>
    </lineage>
</organism>
<reference evidence="8" key="2">
    <citation type="submission" date="2021-01" db="EMBL/GenBank/DDBJ databases">
        <authorList>
            <person name="Schikora-Tamarit M.A."/>
        </authorList>
    </citation>
    <scope>NUCLEOTIDE SEQUENCE</scope>
    <source>
        <strain evidence="8">NCAIM Y.01608</strain>
    </source>
</reference>
<evidence type="ECO:0000256" key="6">
    <source>
        <dbReference type="SAM" id="MobiDB-lite"/>
    </source>
</evidence>
<evidence type="ECO:0000256" key="1">
    <source>
        <dbReference type="ARBA" id="ARBA00004123"/>
    </source>
</evidence>
<dbReference type="SUPFAM" id="SSF47113">
    <property type="entry name" value="Histone-fold"/>
    <property type="match status" value="1"/>
</dbReference>
<feature type="compositionally biased region" description="Acidic residues" evidence="6">
    <location>
        <begin position="204"/>
        <end position="218"/>
    </location>
</feature>
<dbReference type="GO" id="GO:0031507">
    <property type="term" value="P:heterochromatin formation"/>
    <property type="evidence" value="ECO:0007669"/>
    <property type="project" value="TreeGrafter"/>
</dbReference>
<evidence type="ECO:0000313" key="8">
    <source>
        <dbReference type="EMBL" id="KAH3674098.1"/>
    </source>
</evidence>
<evidence type="ECO:0000256" key="4">
    <source>
        <dbReference type="ARBA" id="ARBA00039775"/>
    </source>
</evidence>
<gene>
    <name evidence="8" type="ORF">OGATHE_002078</name>
</gene>
<dbReference type="PANTHER" id="PTHR46172:SF1">
    <property type="entry name" value="DNA POLYMERASE EPSILON SUBUNIT 3"/>
    <property type="match status" value="1"/>
</dbReference>
<dbReference type="GO" id="GO:0006974">
    <property type="term" value="P:DNA damage response"/>
    <property type="evidence" value="ECO:0007669"/>
    <property type="project" value="TreeGrafter"/>
</dbReference>
<dbReference type="InterPro" id="IPR009072">
    <property type="entry name" value="Histone-fold"/>
</dbReference>
<feature type="domain" description="Transcription factor CBF/NF-Y/archaeal histone" evidence="7">
    <location>
        <begin position="30"/>
        <end position="94"/>
    </location>
</feature>
<keyword evidence="3" id="KW-0539">Nucleus</keyword>
<dbReference type="Pfam" id="PF00808">
    <property type="entry name" value="CBFD_NFYB_HMF"/>
    <property type="match status" value="1"/>
</dbReference>
<dbReference type="GO" id="GO:0008622">
    <property type="term" value="C:epsilon DNA polymerase complex"/>
    <property type="evidence" value="ECO:0007669"/>
    <property type="project" value="TreeGrafter"/>
</dbReference>
<protein>
    <recommendedName>
        <fullName evidence="4">DNA polymerase epsilon subunit D</fullName>
    </recommendedName>
    <alternativeName>
        <fullName evidence="5">DNA polymerase II subunit D</fullName>
    </alternativeName>
</protein>
<comment type="subcellular location">
    <subcellularLocation>
        <location evidence="1">Nucleus</location>
    </subcellularLocation>
</comment>
<evidence type="ECO:0000256" key="5">
    <source>
        <dbReference type="ARBA" id="ARBA00042096"/>
    </source>
</evidence>
<sequence>MPAKGWKRDGDDSNFETAADNEKVSIESMLFPKATVHKVAKNVLSQSETNMILAKESQTVLQRGSVLFVNYLYHHAKQVAKEQGRKVVNANDVLAGLERAQFAGFVPALSEELEKFNLRKEHKKKKKDEINEPDDEQENEHKRAKVDADEAMTEDVPETTQDDATAEATEAGEDTEEAEEEAEGDDAPALTASQRLQQEMKELEGDEPTETAESENEG</sequence>
<feature type="region of interest" description="Disordered" evidence="6">
    <location>
        <begin position="121"/>
        <end position="218"/>
    </location>
</feature>
<dbReference type="GO" id="GO:0006272">
    <property type="term" value="P:leading strand elongation"/>
    <property type="evidence" value="ECO:0007669"/>
    <property type="project" value="TreeGrafter"/>
</dbReference>
<dbReference type="InterPro" id="IPR003958">
    <property type="entry name" value="CBFA_NFYB_domain"/>
</dbReference>
<evidence type="ECO:0000256" key="3">
    <source>
        <dbReference type="ARBA" id="ARBA00023242"/>
    </source>
</evidence>
<name>A0A9P8PKR7_9ASCO</name>
<dbReference type="Gene3D" id="1.10.20.10">
    <property type="entry name" value="Histone, subunit A"/>
    <property type="match status" value="1"/>
</dbReference>
<keyword evidence="9" id="KW-1185">Reference proteome</keyword>
<dbReference type="PANTHER" id="PTHR46172">
    <property type="entry name" value="DNA POLYMERASE EPSILON SUBUNIT 3"/>
    <property type="match status" value="1"/>
</dbReference>
<dbReference type="CDD" id="cd22928">
    <property type="entry name" value="HFD_POLE3_DPB4"/>
    <property type="match status" value="1"/>
</dbReference>
<dbReference type="OrthoDB" id="1707486at2759"/>
<accession>A0A9P8PKR7</accession>
<dbReference type="InterPro" id="IPR051377">
    <property type="entry name" value="DNA_Pol-Epsilon_Subunit"/>
</dbReference>